<comment type="caution">
    <text evidence="2">The sequence shown here is derived from an EMBL/GenBank/DDBJ whole genome shotgun (WGS) entry which is preliminary data.</text>
</comment>
<dbReference type="RefSeq" id="WP_060566704.1">
    <property type="nucleotide sequence ID" value="NZ_CP040006.1"/>
</dbReference>
<feature type="region of interest" description="Disordered" evidence="1">
    <location>
        <begin position="17"/>
        <end position="36"/>
    </location>
</feature>
<name>A0A0V8RSK6_9ACTO</name>
<dbReference type="AlphaFoldDB" id="A0A0V8RSK6"/>
<proteinExistence type="predicted"/>
<gene>
    <name evidence="2" type="ORF">APY09_05980</name>
</gene>
<dbReference type="Proteomes" id="UP000054686">
    <property type="component" value="Unassembled WGS sequence"/>
</dbReference>
<dbReference type="OrthoDB" id="3268220at2"/>
<evidence type="ECO:0000313" key="2">
    <source>
        <dbReference type="EMBL" id="KSW11017.1"/>
    </source>
</evidence>
<reference evidence="2 3" key="1">
    <citation type="submission" date="2015-10" db="EMBL/GenBank/DDBJ databases">
        <title>Draft Genome of Actinomyces odontolyticus subsp. actinosynbacter strain XH001.</title>
        <authorList>
            <person name="Mclean J.S."/>
            <person name="He X."/>
        </authorList>
    </citation>
    <scope>NUCLEOTIDE SEQUENCE [LARGE SCALE GENOMIC DNA]</scope>
    <source>
        <strain evidence="2 3">XH001</strain>
    </source>
</reference>
<dbReference type="EMBL" id="LLVT01000002">
    <property type="protein sequence ID" value="KSW11017.1"/>
    <property type="molecule type" value="Genomic_DNA"/>
</dbReference>
<accession>A0A0V8RSK6</accession>
<protein>
    <submittedName>
        <fullName evidence="2">Uncharacterized protein</fullName>
    </submittedName>
</protein>
<organism evidence="2 3">
    <name type="scientific">Schaalia odontolytica</name>
    <dbReference type="NCBI Taxonomy" id="1660"/>
    <lineage>
        <taxon>Bacteria</taxon>
        <taxon>Bacillati</taxon>
        <taxon>Actinomycetota</taxon>
        <taxon>Actinomycetes</taxon>
        <taxon>Actinomycetales</taxon>
        <taxon>Actinomycetaceae</taxon>
        <taxon>Schaalia</taxon>
    </lineage>
</organism>
<evidence type="ECO:0000313" key="3">
    <source>
        <dbReference type="Proteomes" id="UP000054686"/>
    </source>
</evidence>
<sequence length="96" mass="10593">MPDLSFSSDALRTAAQYLDGSSSTTEVTPPAGDPCSRIYAQRISEPIQVINEEQKSIQKAMKKTRANMLKTLHSFEAMERDISDSIASVLKGDISW</sequence>
<evidence type="ECO:0000256" key="1">
    <source>
        <dbReference type="SAM" id="MobiDB-lite"/>
    </source>
</evidence>